<feature type="transmembrane region" description="Helical" evidence="2">
    <location>
        <begin position="47"/>
        <end position="67"/>
    </location>
</feature>
<gene>
    <name evidence="4" type="ORF">R2Q92_04530</name>
</gene>
<feature type="transmembrane region" description="Helical" evidence="2">
    <location>
        <begin position="74"/>
        <end position="94"/>
    </location>
</feature>
<organism evidence="4 5">
    <name type="scientific">Microbacterium aquimaris</name>
    <dbReference type="NCBI Taxonomy" id="459816"/>
    <lineage>
        <taxon>Bacteria</taxon>
        <taxon>Bacillati</taxon>
        <taxon>Actinomycetota</taxon>
        <taxon>Actinomycetes</taxon>
        <taxon>Micrococcales</taxon>
        <taxon>Microbacteriaceae</taxon>
        <taxon>Microbacterium</taxon>
    </lineage>
</organism>
<dbReference type="EMBL" id="JAWJYN010000001">
    <property type="protein sequence ID" value="MDZ8161091.1"/>
    <property type="molecule type" value="Genomic_DNA"/>
</dbReference>
<dbReference type="Pfam" id="PF01841">
    <property type="entry name" value="Transglut_core"/>
    <property type="match status" value="1"/>
</dbReference>
<dbReference type="Gene3D" id="3.10.620.30">
    <property type="match status" value="1"/>
</dbReference>
<feature type="transmembrane region" description="Helical" evidence="2">
    <location>
        <begin position="191"/>
        <end position="216"/>
    </location>
</feature>
<feature type="transmembrane region" description="Helical" evidence="2">
    <location>
        <begin position="246"/>
        <end position="268"/>
    </location>
</feature>
<name>A0ABU5N4T6_9MICO</name>
<evidence type="ECO:0000256" key="2">
    <source>
        <dbReference type="SAM" id="Phobius"/>
    </source>
</evidence>
<dbReference type="InterPro" id="IPR002931">
    <property type="entry name" value="Transglutaminase-like"/>
</dbReference>
<keyword evidence="5" id="KW-1185">Reference proteome</keyword>
<feature type="compositionally biased region" description="Polar residues" evidence="1">
    <location>
        <begin position="607"/>
        <end position="616"/>
    </location>
</feature>
<proteinExistence type="predicted"/>
<evidence type="ECO:0000256" key="1">
    <source>
        <dbReference type="SAM" id="MobiDB-lite"/>
    </source>
</evidence>
<evidence type="ECO:0000313" key="5">
    <source>
        <dbReference type="Proteomes" id="UP001291912"/>
    </source>
</evidence>
<sequence length="829" mass="87417">MSATGAAPRAARERPVEGDARFVAGTMLALAVGALATAAAWPVYADTAYLVVVAAGVVPGAVIAMLAQRRRWGGWTVAALLVAALLVAGVAAAVPSRLTGLAQVPAAVGDVLAGVVFGGKDLLTVDLPVGAYRNLLVPALVVFLVGTCTLLLTSWRRDRLAYLAVPVAMGMVMFGLLFGRTSVSASIVVGPFVFVAPVETALGVATLLVLLLWLVWRGRAQRTGALGRARGARVGRRASGASVARGWTAVGLLGLAVAVAVAVVPWAAQGLDRDVLRSVTAPDVDLSAEISPLAVYRAAFDDARADDVLFTVDAVDGDPERVRIAVLDGYDGEVFRTESDTRFVRVPATRTAQEGAPARVEVEIVDLDGVWMPTVGDLVEVDFTGDRATALADGFYYSATDAAGVETAGGGLREGDGYVLEASLAADPDPATITAPGSASSVTAPESLRTWVEEHRTGSDGAALVALIDLLRERGYLSHALNASDPPARWSTDLGDYRFQPAAAGHSLARIDQMFSRLLQREADPQAVAADNLVAAVGDDEQFAVAAALIAEELGFPARVVVGTRLSSDDPTLPVCDEGVCRPADLAAWVEVRASTGEWVALDVTPQHETSPSLETTEQRDPENVTDVRPDAVEEVVPPDPTQEDEALARDDSDETGVDLAWLWPILRVIAIWSLLALLLLGPFIAVLAAKAARRRGRRRAATPATRIAGGWDEIVDAAVDAGWEAPGSRTRAETAALWDLPDGRRIAAAADAAVFSGRGATADQAQAFWDDVDRRRRELRGGRGVWRALVASVSLRSFIHHAAPPGGRRRRLAERGERGSSRRARTMP</sequence>
<keyword evidence="2" id="KW-1133">Transmembrane helix</keyword>
<keyword evidence="2" id="KW-0812">Transmembrane</keyword>
<evidence type="ECO:0000259" key="3">
    <source>
        <dbReference type="Pfam" id="PF01841"/>
    </source>
</evidence>
<dbReference type="RefSeq" id="WP_322597524.1">
    <property type="nucleotide sequence ID" value="NZ_BAAAPT010000001.1"/>
</dbReference>
<keyword evidence="2" id="KW-0472">Membrane</keyword>
<feature type="transmembrane region" description="Helical" evidence="2">
    <location>
        <begin position="160"/>
        <end position="179"/>
    </location>
</feature>
<evidence type="ECO:0000313" key="4">
    <source>
        <dbReference type="EMBL" id="MDZ8161091.1"/>
    </source>
</evidence>
<feature type="transmembrane region" description="Helical" evidence="2">
    <location>
        <begin position="20"/>
        <end position="41"/>
    </location>
</feature>
<protein>
    <submittedName>
        <fullName evidence="4">Transglutaminase-like domain-containing protein</fullName>
    </submittedName>
</protein>
<comment type="caution">
    <text evidence="4">The sequence shown here is derived from an EMBL/GenBank/DDBJ whole genome shotgun (WGS) entry which is preliminary data.</text>
</comment>
<feature type="region of interest" description="Disordered" evidence="1">
    <location>
        <begin position="604"/>
        <end position="629"/>
    </location>
</feature>
<feature type="domain" description="Transglutaminase-like" evidence="3">
    <location>
        <begin position="529"/>
        <end position="603"/>
    </location>
</feature>
<dbReference type="Proteomes" id="UP001291912">
    <property type="component" value="Unassembled WGS sequence"/>
</dbReference>
<feature type="transmembrane region" description="Helical" evidence="2">
    <location>
        <begin position="135"/>
        <end position="153"/>
    </location>
</feature>
<feature type="compositionally biased region" description="Basic and acidic residues" evidence="1">
    <location>
        <begin position="617"/>
        <end position="629"/>
    </location>
</feature>
<dbReference type="SUPFAM" id="SSF54001">
    <property type="entry name" value="Cysteine proteinases"/>
    <property type="match status" value="1"/>
</dbReference>
<accession>A0ABU5N4T6</accession>
<dbReference type="InterPro" id="IPR038765">
    <property type="entry name" value="Papain-like_cys_pep_sf"/>
</dbReference>
<reference evidence="4 5" key="1">
    <citation type="submission" date="2023-10" db="EMBL/GenBank/DDBJ databases">
        <title>Microbacterium xanthum sp. nov., isolated from seaweed.</title>
        <authorList>
            <person name="Lee S.D."/>
        </authorList>
    </citation>
    <scope>NUCLEOTIDE SEQUENCE [LARGE SCALE GENOMIC DNA]</scope>
    <source>
        <strain evidence="4 5">KCTC 19124</strain>
    </source>
</reference>
<feature type="transmembrane region" description="Helical" evidence="2">
    <location>
        <begin position="662"/>
        <end position="690"/>
    </location>
</feature>
<feature type="region of interest" description="Disordered" evidence="1">
    <location>
        <begin position="805"/>
        <end position="829"/>
    </location>
</feature>